<evidence type="ECO:0000313" key="2">
    <source>
        <dbReference type="Proteomes" id="UP001140230"/>
    </source>
</evidence>
<gene>
    <name evidence="1" type="ORF">NY667_20675</name>
</gene>
<protein>
    <submittedName>
        <fullName evidence="1">DUF5677 domain-containing protein</fullName>
    </submittedName>
</protein>
<name>A0A9X4BV50_9XANT</name>
<reference evidence="1" key="2">
    <citation type="submission" date="2022-08" db="EMBL/GenBank/DDBJ databases">
        <authorList>
            <person name="Iruegas-Bocardo F."/>
            <person name="Weisberg A.J."/>
            <person name="Riutta E.R."/>
            <person name="Kilday K."/>
            <person name="Bonkowski J.C."/>
            <person name="Creswell T."/>
            <person name="Daughtrey M.L."/>
            <person name="Rane K."/>
            <person name="Grunwald N.J."/>
            <person name="Chang J.H."/>
            <person name="Putnam M.L."/>
        </authorList>
    </citation>
    <scope>NUCLEOTIDE SEQUENCE</scope>
    <source>
        <strain evidence="1">22-338</strain>
    </source>
</reference>
<reference evidence="1" key="1">
    <citation type="journal article" date="2022" name="Phytopathology">
        <title>Whole genome sequencing-based tracing of a 2022 introduction and outbreak of Xanthomonas hortorum pv. pelargonii.</title>
        <authorList>
            <person name="Iruegas Bocardo F."/>
            <person name="Weisberg A.J."/>
            <person name="Riutta E.R."/>
            <person name="Kilday K.B."/>
            <person name="Bonkowski J.C."/>
            <person name="Creswell T.C."/>
            <person name="Daughtrey M."/>
            <person name="Rane K.K."/>
            <person name="Grunwald N.J."/>
            <person name="Chang J.H."/>
            <person name="Putnam M."/>
        </authorList>
    </citation>
    <scope>NUCLEOTIDE SEQUENCE</scope>
    <source>
        <strain evidence="1">22-338</strain>
    </source>
</reference>
<proteinExistence type="predicted"/>
<dbReference type="Proteomes" id="UP001140230">
    <property type="component" value="Unassembled WGS sequence"/>
</dbReference>
<dbReference type="AlphaFoldDB" id="A0A9X4BV50"/>
<comment type="caution">
    <text evidence="1">The sequence shown here is derived from an EMBL/GenBank/DDBJ whole genome shotgun (WGS) entry which is preliminary data.</text>
</comment>
<dbReference type="InterPro" id="IPR043733">
    <property type="entry name" value="DUF5677"/>
</dbReference>
<evidence type="ECO:0000313" key="1">
    <source>
        <dbReference type="EMBL" id="MDC8640157.1"/>
    </source>
</evidence>
<organism evidence="1 2">
    <name type="scientific">Xanthomonas hortorum pv. hederae</name>
    <dbReference type="NCBI Taxonomy" id="453603"/>
    <lineage>
        <taxon>Bacteria</taxon>
        <taxon>Pseudomonadati</taxon>
        <taxon>Pseudomonadota</taxon>
        <taxon>Gammaproteobacteria</taxon>
        <taxon>Lysobacterales</taxon>
        <taxon>Lysobacteraceae</taxon>
        <taxon>Xanthomonas</taxon>
    </lineage>
</organism>
<sequence length="280" mass="31004">MCEPHRDPVNGRDRCVARMLARHAGSLDIARTLATTGERFIAGLEVDADDPLHVVPACLLIRQISGLRSLCLLAVNGFYTEALGHQRSLMEALARITAIEKKPELIHDYLVQDVLNRKKLLGDVLSFRSDWGPETPRDPPDDEVEEAIRAAQADLDAFRNTHGRNAREVKTFDWAQTGGVAHLLLGRFVMASEALHFSPKSLARLMVAEGEHLQRIRIGPEDADLDDLILDACKYVFVGIQSLANILSVDVADDIAELYRRFDQCHTARAEAALGAAPRE</sequence>
<dbReference type="RefSeq" id="WP_146094644.1">
    <property type="nucleotide sequence ID" value="NZ_CP168178.1"/>
</dbReference>
<accession>A0A9X4BV50</accession>
<dbReference type="EMBL" id="JANWTP010000100">
    <property type="protein sequence ID" value="MDC8640157.1"/>
    <property type="molecule type" value="Genomic_DNA"/>
</dbReference>
<dbReference type="Pfam" id="PF18928">
    <property type="entry name" value="DUF5677"/>
    <property type="match status" value="1"/>
</dbReference>